<name>A0ABX5HB08_ESCAL</name>
<sequence>YIIRASEAVSLNSAITLDRTEYAAGEPITVTVTLRDAQGNAVPDGAALLSGSSVTVEGADGPSGSWTGTDGTYTATWRAQTAGDDYHAALKLAGWSENKWSDTYIIRASEPVSQ</sequence>
<evidence type="ECO:0000313" key="2">
    <source>
        <dbReference type="Proteomes" id="UP000240382"/>
    </source>
</evidence>
<protein>
    <recommendedName>
        <fullName evidence="3">Big-1 domain-containing protein</fullName>
    </recommendedName>
</protein>
<gene>
    <name evidence="1" type="ORF">C7B09_23905</name>
</gene>
<evidence type="ECO:0000313" key="1">
    <source>
        <dbReference type="EMBL" id="PSY37459.1"/>
    </source>
</evidence>
<dbReference type="SUPFAM" id="SSF49373">
    <property type="entry name" value="Invasin/intimin cell-adhesion fragments"/>
    <property type="match status" value="1"/>
</dbReference>
<evidence type="ECO:0008006" key="3">
    <source>
        <dbReference type="Google" id="ProtNLM"/>
    </source>
</evidence>
<accession>A0ABX5HB08</accession>
<dbReference type="EMBL" id="PYQT01000049">
    <property type="protein sequence ID" value="PSY37459.1"/>
    <property type="molecule type" value="Genomic_DNA"/>
</dbReference>
<dbReference type="Gene3D" id="2.60.40.10">
    <property type="entry name" value="Immunoglobulins"/>
    <property type="match status" value="1"/>
</dbReference>
<dbReference type="InterPro" id="IPR013783">
    <property type="entry name" value="Ig-like_fold"/>
</dbReference>
<dbReference type="InterPro" id="IPR008964">
    <property type="entry name" value="Invasin/intimin_cell_adhesion"/>
</dbReference>
<reference evidence="1 2" key="1">
    <citation type="submission" date="2018-03" db="EMBL/GenBank/DDBJ databases">
        <title>Whole Genome Sequencing of Escherichia coli isolates from wildlife.</title>
        <authorList>
            <person name="Whitehouse C.A."/>
            <person name="Lacher D.W."/>
            <person name="Mammel M.K."/>
            <person name="Barnaba T."/>
            <person name="Lorch J.M."/>
        </authorList>
    </citation>
    <scope>NUCLEOTIDE SEQUENCE [LARGE SCALE GENOMIC DNA]</scope>
    <source>
        <strain evidence="1 2">20507-2</strain>
    </source>
</reference>
<organism evidence="1 2">
    <name type="scientific">Escherichia albertii</name>
    <dbReference type="NCBI Taxonomy" id="208962"/>
    <lineage>
        <taxon>Bacteria</taxon>
        <taxon>Pseudomonadati</taxon>
        <taxon>Pseudomonadota</taxon>
        <taxon>Gammaproteobacteria</taxon>
        <taxon>Enterobacterales</taxon>
        <taxon>Enterobacteriaceae</taxon>
        <taxon>Escherichia</taxon>
    </lineage>
</organism>
<dbReference type="Proteomes" id="UP000240382">
    <property type="component" value="Unassembled WGS sequence"/>
</dbReference>
<feature type="non-terminal residue" evidence="1">
    <location>
        <position position="1"/>
    </location>
</feature>
<proteinExistence type="predicted"/>
<comment type="caution">
    <text evidence="1">The sequence shown here is derived from an EMBL/GenBank/DDBJ whole genome shotgun (WGS) entry which is preliminary data.</text>
</comment>
<keyword evidence="2" id="KW-1185">Reference proteome</keyword>